<dbReference type="Proteomes" id="UP001465755">
    <property type="component" value="Unassembled WGS sequence"/>
</dbReference>
<evidence type="ECO:0000313" key="2">
    <source>
        <dbReference type="Proteomes" id="UP001465755"/>
    </source>
</evidence>
<proteinExistence type="predicted"/>
<accession>A0AAW1NSR5</accession>
<dbReference type="EMBL" id="JALJOQ010000192">
    <property type="protein sequence ID" value="KAK9790509.1"/>
    <property type="molecule type" value="Genomic_DNA"/>
</dbReference>
<keyword evidence="2" id="KW-1185">Reference proteome</keyword>
<name>A0AAW1NSR5_9CHLO</name>
<comment type="caution">
    <text evidence="1">The sequence shown here is derived from an EMBL/GenBank/DDBJ whole genome shotgun (WGS) entry which is preliminary data.</text>
</comment>
<dbReference type="Gene3D" id="3.10.20.30">
    <property type="match status" value="1"/>
</dbReference>
<dbReference type="AlphaFoldDB" id="A0AAW1NSR5"/>
<reference evidence="1 2" key="1">
    <citation type="journal article" date="2024" name="Nat. Commun.">
        <title>Phylogenomics reveals the evolutionary origins of lichenization in chlorophyte algae.</title>
        <authorList>
            <person name="Puginier C."/>
            <person name="Libourel C."/>
            <person name="Otte J."/>
            <person name="Skaloud P."/>
            <person name="Haon M."/>
            <person name="Grisel S."/>
            <person name="Petersen M."/>
            <person name="Berrin J.G."/>
            <person name="Delaux P.M."/>
            <person name="Dal Grande F."/>
            <person name="Keller J."/>
        </authorList>
    </citation>
    <scope>NUCLEOTIDE SEQUENCE [LARGE SCALE GENOMIC DNA]</scope>
    <source>
        <strain evidence="1 2">SAG 2036</strain>
    </source>
</reference>
<sequence length="146" mass="15629">MALLAGGAPALAWRSCGASLCRWQHGGSVYDKMVQVTIVGLDGRRHLVRGLEGQPLVNVLHVNEDAFGEDVVGLSPEGRGALEAHVLVPNEALASIPPLNADDTRVLEQLSPDLQPNSRLASRIKLSKTLNQMVIALGAIRPWKSL</sequence>
<protein>
    <submittedName>
        <fullName evidence="1">Uncharacterized protein</fullName>
    </submittedName>
</protein>
<organism evidence="1 2">
    <name type="scientific">Symbiochloris irregularis</name>
    <dbReference type="NCBI Taxonomy" id="706552"/>
    <lineage>
        <taxon>Eukaryota</taxon>
        <taxon>Viridiplantae</taxon>
        <taxon>Chlorophyta</taxon>
        <taxon>core chlorophytes</taxon>
        <taxon>Trebouxiophyceae</taxon>
        <taxon>Trebouxiales</taxon>
        <taxon>Trebouxiaceae</taxon>
        <taxon>Symbiochloris</taxon>
    </lineage>
</organism>
<gene>
    <name evidence="1" type="ORF">WJX73_000656</name>
</gene>
<dbReference type="InterPro" id="IPR012675">
    <property type="entry name" value="Beta-grasp_dom_sf"/>
</dbReference>
<evidence type="ECO:0000313" key="1">
    <source>
        <dbReference type="EMBL" id="KAK9790509.1"/>
    </source>
</evidence>